<dbReference type="Proteomes" id="UP001333996">
    <property type="component" value="Unassembled WGS sequence"/>
</dbReference>
<comment type="caution">
    <text evidence="1">The sequence shown here is derived from an EMBL/GenBank/DDBJ whole genome shotgun (WGS) entry which is preliminary data.</text>
</comment>
<evidence type="ECO:0000313" key="1">
    <source>
        <dbReference type="EMBL" id="MED7828992.1"/>
    </source>
</evidence>
<proteinExistence type="predicted"/>
<sequence>RAGHAREAHEVEVSWNADGTVVAAYVGGYNGADSSGLVRGLSRLGEYWSEAASRSRLVAVS</sequence>
<dbReference type="RefSeq" id="WP_329513281.1">
    <property type="nucleotide sequence ID" value="NZ_JAYWVC010000630.1"/>
</dbReference>
<keyword evidence="2" id="KW-1185">Reference proteome</keyword>
<dbReference type="EMBL" id="JAYWVC010000630">
    <property type="protein sequence ID" value="MED7828992.1"/>
    <property type="molecule type" value="Genomic_DNA"/>
</dbReference>
<evidence type="ECO:0000313" key="2">
    <source>
        <dbReference type="Proteomes" id="UP001333996"/>
    </source>
</evidence>
<accession>A0ABU7FXZ1</accession>
<gene>
    <name evidence="1" type="ORF">VXC91_46070</name>
</gene>
<reference evidence="1" key="1">
    <citation type="submission" date="2024-01" db="EMBL/GenBank/DDBJ databases">
        <title>First draft genome sequence data of TA4-1, the type strain of Gram-positive actinobacterium Streptomyces chiangmaiensis.</title>
        <authorList>
            <person name="Yasawong M."/>
            <person name="Nantapong N."/>
        </authorList>
    </citation>
    <scope>NUCLEOTIDE SEQUENCE</scope>
    <source>
        <strain evidence="1">TA4-1</strain>
    </source>
</reference>
<protein>
    <submittedName>
        <fullName evidence="1">Uncharacterized protein</fullName>
    </submittedName>
</protein>
<name>A0ABU7FXZ1_9ACTN</name>
<feature type="non-terminal residue" evidence="1">
    <location>
        <position position="1"/>
    </location>
</feature>
<organism evidence="1 2">
    <name type="scientific">Streptomyces chiangmaiensis</name>
    <dbReference type="NCBI Taxonomy" id="766497"/>
    <lineage>
        <taxon>Bacteria</taxon>
        <taxon>Bacillati</taxon>
        <taxon>Actinomycetota</taxon>
        <taxon>Actinomycetes</taxon>
        <taxon>Kitasatosporales</taxon>
        <taxon>Streptomycetaceae</taxon>
        <taxon>Streptomyces</taxon>
    </lineage>
</organism>